<dbReference type="EMBL" id="JAPNKE010000002">
    <property type="protein sequence ID" value="MCY1013735.1"/>
    <property type="molecule type" value="Genomic_DNA"/>
</dbReference>
<evidence type="ECO:0000313" key="8">
    <source>
        <dbReference type="Proteomes" id="UP001150924"/>
    </source>
</evidence>
<reference evidence="7" key="1">
    <citation type="submission" date="2022-11" db="EMBL/GenBank/DDBJ databases">
        <title>Minimal conservation of predation-associated metabolite biosynthetic gene clusters underscores biosynthetic potential of Myxococcota including descriptions for ten novel species: Archangium lansinium sp. nov., Myxococcus landrumus sp. nov., Nannocystis bai.</title>
        <authorList>
            <person name="Ahearne A."/>
            <person name="Stevens C."/>
            <person name="Phillips K."/>
        </authorList>
    </citation>
    <scope>NUCLEOTIDE SEQUENCE</scope>
    <source>
        <strain evidence="7">Na p29</strain>
    </source>
</reference>
<sequence>MTSEHKVVRPHVLLVDDEPEWGDALGEELGRRGFKVHVVRDAAAALALLETQEFDALVTDLRLERGDGVSLMVQAQELVPQLPTIVMTAYAAIDTAVEAIRRGAFHCLTKPFGVDELVLFLRRALDDRRLRRETGELRRRLSDAAPQGLVGRSTAMRAVFEVIAGIADTDVPVLLTGETGTGKTTIAAALHARSQRASAPFVAVNCAAIPSSCSRASCSATPAGRSPARRRRARGCSRRPTRAPCSSTRSASCRRRCRPSCCT</sequence>
<dbReference type="Gene3D" id="3.40.50.300">
    <property type="entry name" value="P-loop containing nucleotide triphosphate hydrolases"/>
    <property type="match status" value="1"/>
</dbReference>
<feature type="modified residue" description="4-aspartylphosphate" evidence="3">
    <location>
        <position position="60"/>
    </location>
</feature>
<dbReference type="InterPro" id="IPR025662">
    <property type="entry name" value="Sigma_54_int_dom_ATP-bd_1"/>
</dbReference>
<evidence type="ECO:0000313" key="7">
    <source>
        <dbReference type="EMBL" id="MCY1013735.1"/>
    </source>
</evidence>
<dbReference type="Pfam" id="PF00158">
    <property type="entry name" value="Sigma54_activat"/>
    <property type="match status" value="1"/>
</dbReference>
<feature type="region of interest" description="Disordered" evidence="4">
    <location>
        <begin position="220"/>
        <end position="248"/>
    </location>
</feature>
<dbReference type="GO" id="GO:0006355">
    <property type="term" value="P:regulation of DNA-templated transcription"/>
    <property type="evidence" value="ECO:0007669"/>
    <property type="project" value="InterPro"/>
</dbReference>
<keyword evidence="3" id="KW-0597">Phosphoprotein</keyword>
<accession>A0A9X3J3Y1</accession>
<evidence type="ECO:0000256" key="4">
    <source>
        <dbReference type="SAM" id="MobiDB-lite"/>
    </source>
</evidence>
<feature type="domain" description="Sigma-54 factor interaction" evidence="5">
    <location>
        <begin position="149"/>
        <end position="212"/>
    </location>
</feature>
<feature type="domain" description="Response regulatory" evidence="6">
    <location>
        <begin position="11"/>
        <end position="125"/>
    </location>
</feature>
<proteinExistence type="predicted"/>
<dbReference type="PROSITE" id="PS50045">
    <property type="entry name" value="SIGMA54_INTERACT_4"/>
    <property type="match status" value="1"/>
</dbReference>
<evidence type="ECO:0000256" key="3">
    <source>
        <dbReference type="PROSITE-ProRule" id="PRU00169"/>
    </source>
</evidence>
<dbReference type="Gene3D" id="3.40.50.2300">
    <property type="match status" value="1"/>
</dbReference>
<dbReference type="InterPro" id="IPR001789">
    <property type="entry name" value="Sig_transdc_resp-reg_receiver"/>
</dbReference>
<name>A0A9X3J3Y1_9BACT</name>
<dbReference type="PROSITE" id="PS00675">
    <property type="entry name" value="SIGMA54_INTERACT_1"/>
    <property type="match status" value="1"/>
</dbReference>
<evidence type="ECO:0000259" key="6">
    <source>
        <dbReference type="PROSITE" id="PS50110"/>
    </source>
</evidence>
<dbReference type="PROSITE" id="PS50110">
    <property type="entry name" value="RESPONSE_REGULATORY"/>
    <property type="match status" value="1"/>
</dbReference>
<dbReference type="PANTHER" id="PTHR32071:SF122">
    <property type="entry name" value="SIGMA FACTOR"/>
    <property type="match status" value="1"/>
</dbReference>
<organism evidence="7 8">
    <name type="scientific">Nannocystis pusilla</name>
    <dbReference type="NCBI Taxonomy" id="889268"/>
    <lineage>
        <taxon>Bacteria</taxon>
        <taxon>Pseudomonadati</taxon>
        <taxon>Myxococcota</taxon>
        <taxon>Polyangia</taxon>
        <taxon>Nannocystales</taxon>
        <taxon>Nannocystaceae</taxon>
        <taxon>Nannocystis</taxon>
    </lineage>
</organism>
<dbReference type="Pfam" id="PF00072">
    <property type="entry name" value="Response_reg"/>
    <property type="match status" value="1"/>
</dbReference>
<dbReference type="PANTHER" id="PTHR32071">
    <property type="entry name" value="TRANSCRIPTIONAL REGULATORY PROTEIN"/>
    <property type="match status" value="1"/>
</dbReference>
<feature type="compositionally biased region" description="Basic residues" evidence="4">
    <location>
        <begin position="227"/>
        <end position="241"/>
    </location>
</feature>
<evidence type="ECO:0000256" key="2">
    <source>
        <dbReference type="ARBA" id="ARBA00022840"/>
    </source>
</evidence>
<evidence type="ECO:0000259" key="5">
    <source>
        <dbReference type="PROSITE" id="PS50045"/>
    </source>
</evidence>
<dbReference type="RefSeq" id="WP_267777846.1">
    <property type="nucleotide sequence ID" value="NZ_JAPNKE010000002.1"/>
</dbReference>
<dbReference type="InterPro" id="IPR002078">
    <property type="entry name" value="Sigma_54_int"/>
</dbReference>
<dbReference type="InterPro" id="IPR027417">
    <property type="entry name" value="P-loop_NTPase"/>
</dbReference>
<keyword evidence="2" id="KW-0067">ATP-binding</keyword>
<dbReference type="GO" id="GO:0000160">
    <property type="term" value="P:phosphorelay signal transduction system"/>
    <property type="evidence" value="ECO:0007669"/>
    <property type="project" value="InterPro"/>
</dbReference>
<dbReference type="SUPFAM" id="SSF52172">
    <property type="entry name" value="CheY-like"/>
    <property type="match status" value="1"/>
</dbReference>
<dbReference type="GO" id="GO:0005524">
    <property type="term" value="F:ATP binding"/>
    <property type="evidence" value="ECO:0007669"/>
    <property type="project" value="UniProtKB-KW"/>
</dbReference>
<dbReference type="AlphaFoldDB" id="A0A9X3J3Y1"/>
<gene>
    <name evidence="7" type="ORF">OV079_51075</name>
</gene>
<dbReference type="Proteomes" id="UP001150924">
    <property type="component" value="Unassembled WGS sequence"/>
</dbReference>
<evidence type="ECO:0000256" key="1">
    <source>
        <dbReference type="ARBA" id="ARBA00022741"/>
    </source>
</evidence>
<protein>
    <submittedName>
        <fullName evidence="7">Response regulator</fullName>
    </submittedName>
</protein>
<dbReference type="SMART" id="SM00448">
    <property type="entry name" value="REC"/>
    <property type="match status" value="1"/>
</dbReference>
<comment type="caution">
    <text evidence="7">The sequence shown here is derived from an EMBL/GenBank/DDBJ whole genome shotgun (WGS) entry which is preliminary data.</text>
</comment>
<dbReference type="InterPro" id="IPR011006">
    <property type="entry name" value="CheY-like_superfamily"/>
</dbReference>
<keyword evidence="8" id="KW-1185">Reference proteome</keyword>
<keyword evidence="1" id="KW-0547">Nucleotide-binding</keyword>